<reference evidence="2 3" key="1">
    <citation type="submission" date="2024-08" db="EMBL/GenBank/DDBJ databases">
        <title>Gnathostoma spinigerum genome.</title>
        <authorList>
            <person name="Gonzalez-Bertolin B."/>
            <person name="Monzon S."/>
            <person name="Zaballos A."/>
            <person name="Jimenez P."/>
            <person name="Dekumyoy P."/>
            <person name="Varona S."/>
            <person name="Cuesta I."/>
            <person name="Sumanam S."/>
            <person name="Adisakwattana P."/>
            <person name="Gasser R.B."/>
            <person name="Hernandez-Gonzalez A."/>
            <person name="Young N.D."/>
            <person name="Perteguer M.J."/>
        </authorList>
    </citation>
    <scope>NUCLEOTIDE SEQUENCE [LARGE SCALE GENOMIC DNA]</scope>
    <source>
        <strain evidence="2">AL3</strain>
        <tissue evidence="2">Liver</tissue>
    </source>
</reference>
<evidence type="ECO:0000313" key="3">
    <source>
        <dbReference type="Proteomes" id="UP001608902"/>
    </source>
</evidence>
<evidence type="ECO:0000259" key="1">
    <source>
        <dbReference type="Pfam" id="PF25342"/>
    </source>
</evidence>
<accession>A0ABD6EXA3</accession>
<dbReference type="InterPro" id="IPR050757">
    <property type="entry name" value="Collagen_mod_GT25"/>
</dbReference>
<dbReference type="InterPro" id="IPR029044">
    <property type="entry name" value="Nucleotide-diphossugar_trans"/>
</dbReference>
<sequence>MTSDTQTESFLVFTVNRNDSDGFRRLQRSAEVFNVQLTVLKTDDESAKTNNLILLRKALEKYKTQNNLLILFLNGEDVILNGGSSEIVERFLTEYDSYRIVFAADSECWPVKTLAPEYPLINFGGRYLNSKIFMGYAPEMWQMLNSEFIRDDSDEQTILTNVYLDDNLRNSLEISLDSMAFIFQTVVDDRDIVVEFTDSGDAKIHNTLTNTHPIVVTGHSDGRILLNSLGNYIGKEFSAETGCRRCPTKTDKMLSKKPKSEWPLVTLALFIANPTPFVREFLESIAAIEYPNSLIHLYLFNNQEYNEKEAESFVQSAQTKYRSVKYDLTKSELDERKAREQALELAISTQSDYIFIVDADIHIINVDTLKDLIELSKHMDIGIVAPLVKQPTNSFTNFWGALDPRGFYQRSDDYMDIVKGGRIGVWNVPYITSAILMTKEKVKAMKGAYESNTKIDVDMAFCQYAREKGHFMYVSNLDYYGFLSVRDEFEESAGRLHREMYEIFGNRYLWERRYVHPQYYAAYNGSIPISEPCPDVYDYPLMSNEFAKCLIEEMEHFGQWSSGKNQDDRLVGGYENVPTVDIHMNQIGFERHWLYFLDEFVRPMQEKLFIGYYEQV</sequence>
<dbReference type="PANTHER" id="PTHR10730:SF45">
    <property type="entry name" value="PROCOLLAGEN-LYSINE,2-OXOGLUTARATE 5-DIOXYGENASE"/>
    <property type="match status" value="1"/>
</dbReference>
<dbReference type="Gene3D" id="3.90.550.10">
    <property type="entry name" value="Spore Coat Polysaccharide Biosynthesis Protein SpsA, Chain A"/>
    <property type="match status" value="1"/>
</dbReference>
<proteinExistence type="predicted"/>
<feature type="domain" description="PLOD1-3-like GT" evidence="1">
    <location>
        <begin position="7"/>
        <end position="243"/>
    </location>
</feature>
<feature type="non-terminal residue" evidence="2">
    <location>
        <position position="616"/>
    </location>
</feature>
<evidence type="ECO:0000313" key="2">
    <source>
        <dbReference type="EMBL" id="MFH4981703.1"/>
    </source>
</evidence>
<protein>
    <recommendedName>
        <fullName evidence="1">PLOD1-3-like GT domain-containing protein</fullName>
    </recommendedName>
</protein>
<dbReference type="Proteomes" id="UP001608902">
    <property type="component" value="Unassembled WGS sequence"/>
</dbReference>
<dbReference type="AlphaFoldDB" id="A0ABD6EXA3"/>
<dbReference type="Pfam" id="PF13641">
    <property type="entry name" value="Glyco_tranf_2_3"/>
    <property type="match status" value="1"/>
</dbReference>
<dbReference type="Pfam" id="PF25238">
    <property type="entry name" value="OGFOD2-like"/>
    <property type="match status" value="1"/>
</dbReference>
<dbReference type="PANTHER" id="PTHR10730">
    <property type="entry name" value="PROCOLLAGEN-LYSINE,2-OXOGLUTARATE 5-DIOXYGENASE/GLYCOSYLTRANSFERASE 25 FAMILY MEMBER"/>
    <property type="match status" value="1"/>
</dbReference>
<comment type="caution">
    <text evidence="2">The sequence shown here is derived from an EMBL/GenBank/DDBJ whole genome shotgun (WGS) entry which is preliminary data.</text>
</comment>
<dbReference type="EMBL" id="JBGFUD010007714">
    <property type="protein sequence ID" value="MFH4981703.1"/>
    <property type="molecule type" value="Genomic_DNA"/>
</dbReference>
<gene>
    <name evidence="2" type="ORF">AB6A40_008412</name>
</gene>
<dbReference type="SUPFAM" id="SSF53448">
    <property type="entry name" value="Nucleotide-diphospho-sugar transferases"/>
    <property type="match status" value="1"/>
</dbReference>
<dbReference type="Pfam" id="PF25342">
    <property type="entry name" value="GT_PLOD"/>
    <property type="match status" value="1"/>
</dbReference>
<dbReference type="InterPro" id="IPR057589">
    <property type="entry name" value="GT_PLOD"/>
</dbReference>
<keyword evidence="3" id="KW-1185">Reference proteome</keyword>
<organism evidence="2 3">
    <name type="scientific">Gnathostoma spinigerum</name>
    <dbReference type="NCBI Taxonomy" id="75299"/>
    <lineage>
        <taxon>Eukaryota</taxon>
        <taxon>Metazoa</taxon>
        <taxon>Ecdysozoa</taxon>
        <taxon>Nematoda</taxon>
        <taxon>Chromadorea</taxon>
        <taxon>Rhabditida</taxon>
        <taxon>Spirurina</taxon>
        <taxon>Gnathostomatomorpha</taxon>
        <taxon>Gnathostomatoidea</taxon>
        <taxon>Gnathostomatidae</taxon>
        <taxon>Gnathostoma</taxon>
    </lineage>
</organism>
<name>A0ABD6EXA3_9BILA</name>